<dbReference type="EMBL" id="VJMH01005160">
    <property type="protein sequence ID" value="KAF0699707.1"/>
    <property type="molecule type" value="Genomic_DNA"/>
</dbReference>
<dbReference type="GO" id="GO:0034314">
    <property type="term" value="P:Arp2/3 complex-mediated actin nucleation"/>
    <property type="evidence" value="ECO:0007669"/>
    <property type="project" value="InterPro"/>
</dbReference>
<reference evidence="5" key="1">
    <citation type="submission" date="2019-06" db="EMBL/GenBank/DDBJ databases">
        <title>Genomics analysis of Aphanomyces spp. identifies a new class of oomycete effector associated with host adaptation.</title>
        <authorList>
            <person name="Gaulin E."/>
        </authorList>
    </citation>
    <scope>NUCLEOTIDE SEQUENCE</scope>
    <source>
        <strain evidence="5">CBS 578.67</strain>
    </source>
</reference>
<feature type="domain" description="WASH1 WAHD" evidence="4">
    <location>
        <begin position="5"/>
        <end position="289"/>
    </location>
</feature>
<dbReference type="InterPro" id="IPR021854">
    <property type="entry name" value="WASH1_WAHD"/>
</dbReference>
<dbReference type="GO" id="GO:0071203">
    <property type="term" value="C:WASH complex"/>
    <property type="evidence" value="ECO:0007669"/>
    <property type="project" value="InterPro"/>
</dbReference>
<sequence length="323" mass="35107">MQTSQVYCVERVFEDLKKPFVVKDVIRQLIHLDTIVTDVFLRIGNKVQAEKDRVKAIDKRIVDCQNKVNAIIERGISNKPTTVFSTAKYPAPRILPAMKGLYSDKPYEENPPLAVSDAATHFLPAEAPTPGQRAQLMAEVLDLFERVNPASEGRKVEVNMAKEGLGRLPDDIPTIGSVLLFNSGENPYQQYTSWDNLLGIDAAEEEEKKKVLAAAPDSVVNGGEGFDGTIDKGIFKPSPAVYDKNQFPDVLPGLKGIAVEYKYDNQVNASIAPSHFQDSGLPDVPQIAEFATGPTAFQPHGMGEGPLGPTDVAPPPPPPPPPS</sequence>
<evidence type="ECO:0000256" key="1">
    <source>
        <dbReference type="ARBA" id="ARBA00005602"/>
    </source>
</evidence>
<dbReference type="GO" id="GO:0005829">
    <property type="term" value="C:cytosol"/>
    <property type="evidence" value="ECO:0007669"/>
    <property type="project" value="GOC"/>
</dbReference>
<organism evidence="5">
    <name type="scientific">Aphanomyces stellatus</name>
    <dbReference type="NCBI Taxonomy" id="120398"/>
    <lineage>
        <taxon>Eukaryota</taxon>
        <taxon>Sar</taxon>
        <taxon>Stramenopiles</taxon>
        <taxon>Oomycota</taxon>
        <taxon>Saprolegniomycetes</taxon>
        <taxon>Saprolegniales</taxon>
        <taxon>Verrucalvaceae</taxon>
        <taxon>Aphanomyces</taxon>
    </lineage>
</organism>
<proteinExistence type="inferred from homology"/>
<comment type="similarity">
    <text evidence="1">Belongs to the WASH1 family.</text>
</comment>
<dbReference type="GO" id="GO:0042147">
    <property type="term" value="P:retrograde transport, endosome to Golgi"/>
    <property type="evidence" value="ECO:0007669"/>
    <property type="project" value="TreeGrafter"/>
</dbReference>
<dbReference type="PANTHER" id="PTHR23331">
    <property type="entry name" value="CXYORF1"/>
    <property type="match status" value="1"/>
</dbReference>
<dbReference type="GO" id="GO:0005769">
    <property type="term" value="C:early endosome"/>
    <property type="evidence" value="ECO:0007669"/>
    <property type="project" value="InterPro"/>
</dbReference>
<evidence type="ECO:0000256" key="2">
    <source>
        <dbReference type="ARBA" id="ARBA00023203"/>
    </source>
</evidence>
<dbReference type="Pfam" id="PF11945">
    <property type="entry name" value="WASH_WAHD"/>
    <property type="match status" value="1"/>
</dbReference>
<dbReference type="GO" id="GO:0043015">
    <property type="term" value="F:gamma-tubulin binding"/>
    <property type="evidence" value="ECO:0007669"/>
    <property type="project" value="TreeGrafter"/>
</dbReference>
<dbReference type="GO" id="GO:0006887">
    <property type="term" value="P:exocytosis"/>
    <property type="evidence" value="ECO:0007669"/>
    <property type="project" value="TreeGrafter"/>
</dbReference>
<feature type="non-terminal residue" evidence="5">
    <location>
        <position position="323"/>
    </location>
</feature>
<accession>A0A6A4YWH0</accession>
<dbReference type="Gene3D" id="1.20.5.340">
    <property type="match status" value="1"/>
</dbReference>
<dbReference type="GO" id="GO:0032456">
    <property type="term" value="P:endocytic recycling"/>
    <property type="evidence" value="ECO:0007669"/>
    <property type="project" value="TreeGrafter"/>
</dbReference>
<feature type="region of interest" description="Disordered" evidence="3">
    <location>
        <begin position="292"/>
        <end position="323"/>
    </location>
</feature>
<dbReference type="InterPro" id="IPR028290">
    <property type="entry name" value="WASH1"/>
</dbReference>
<dbReference type="GO" id="GO:0055037">
    <property type="term" value="C:recycling endosome"/>
    <property type="evidence" value="ECO:0007669"/>
    <property type="project" value="TreeGrafter"/>
</dbReference>
<protein>
    <recommendedName>
        <fullName evidence="4">WASH1 WAHD domain-containing protein</fullName>
    </recommendedName>
</protein>
<evidence type="ECO:0000313" key="5">
    <source>
        <dbReference type="EMBL" id="KAF0699707.1"/>
    </source>
</evidence>
<evidence type="ECO:0000259" key="4">
    <source>
        <dbReference type="Pfam" id="PF11945"/>
    </source>
</evidence>
<dbReference type="AlphaFoldDB" id="A0A6A4YWH0"/>
<feature type="compositionally biased region" description="Pro residues" evidence="3">
    <location>
        <begin position="312"/>
        <end position="323"/>
    </location>
</feature>
<keyword evidence="2" id="KW-0009">Actin-binding</keyword>
<dbReference type="GO" id="GO:0003779">
    <property type="term" value="F:actin binding"/>
    <property type="evidence" value="ECO:0007669"/>
    <property type="project" value="UniProtKB-KW"/>
</dbReference>
<comment type="caution">
    <text evidence="5">The sequence shown here is derived from an EMBL/GenBank/DDBJ whole genome shotgun (WGS) entry which is preliminary data.</text>
</comment>
<dbReference type="PANTHER" id="PTHR23331:SF1">
    <property type="entry name" value="WASH COMPLEX SUBUNIT 1"/>
    <property type="match status" value="1"/>
</dbReference>
<name>A0A6A4YWH0_9STRA</name>
<dbReference type="GO" id="GO:0043014">
    <property type="term" value="F:alpha-tubulin binding"/>
    <property type="evidence" value="ECO:0007669"/>
    <property type="project" value="InterPro"/>
</dbReference>
<dbReference type="OrthoDB" id="307871at2759"/>
<evidence type="ECO:0000256" key="3">
    <source>
        <dbReference type="SAM" id="MobiDB-lite"/>
    </source>
</evidence>
<gene>
    <name evidence="5" type="ORF">As57867_009717</name>
</gene>